<reference evidence="2 3" key="1">
    <citation type="submission" date="2023-01" db="EMBL/GenBank/DDBJ databases">
        <authorList>
            <person name="Whitehead M."/>
        </authorList>
    </citation>
    <scope>NUCLEOTIDE SEQUENCE [LARGE SCALE GENOMIC DNA]</scope>
</reference>
<evidence type="ECO:0000313" key="2">
    <source>
        <dbReference type="EMBL" id="CAI6346769.1"/>
    </source>
</evidence>
<dbReference type="SUPFAM" id="SSF56672">
    <property type="entry name" value="DNA/RNA polymerases"/>
    <property type="match status" value="1"/>
</dbReference>
<dbReference type="EMBL" id="CARXXK010000001">
    <property type="protein sequence ID" value="CAI6346769.1"/>
    <property type="molecule type" value="Genomic_DNA"/>
</dbReference>
<comment type="caution">
    <text evidence="2">The sequence shown here is derived from an EMBL/GenBank/DDBJ whole genome shotgun (WGS) entry which is preliminary data.</text>
</comment>
<name>A0AAV0VRH0_9HEMI</name>
<dbReference type="InterPro" id="IPR043502">
    <property type="entry name" value="DNA/RNA_pol_sf"/>
</dbReference>
<dbReference type="AlphaFoldDB" id="A0AAV0VRH0"/>
<gene>
    <name evidence="2" type="ORF">MEUPH1_LOCUS3640</name>
</gene>
<dbReference type="Proteomes" id="UP001160148">
    <property type="component" value="Unassembled WGS sequence"/>
</dbReference>
<dbReference type="Gene3D" id="3.10.10.10">
    <property type="entry name" value="HIV Type 1 Reverse Transcriptase, subunit A, domain 1"/>
    <property type="match status" value="1"/>
</dbReference>
<sequence length="202" mass="23318">MHNVKSNAIFLIVPSLSTQLILGNNWLTDNKIIINYNDKIISSAFWNDSPDVIIKSDKIIPRIDTILDNIMCMSLDDEYNHVDNDTSLSYPLEYKGDNGILAINHQNAISGNQITGSIVDTDEQRQLDQLLADYQEIFQDHPGRHNYFSYRFKVIDHKPFRLKPYPVPFARRPAIQRELNRMLDWGVIERSEAAYNNPILSV</sequence>
<feature type="chain" id="PRO_5043370537" evidence="1">
    <location>
        <begin position="24"/>
        <end position="202"/>
    </location>
</feature>
<keyword evidence="1" id="KW-0732">Signal</keyword>
<evidence type="ECO:0000256" key="1">
    <source>
        <dbReference type="SAM" id="SignalP"/>
    </source>
</evidence>
<protein>
    <submittedName>
        <fullName evidence="2">Uncharacterized protein</fullName>
    </submittedName>
</protein>
<keyword evidence="3" id="KW-1185">Reference proteome</keyword>
<evidence type="ECO:0000313" key="3">
    <source>
        <dbReference type="Proteomes" id="UP001160148"/>
    </source>
</evidence>
<proteinExistence type="predicted"/>
<accession>A0AAV0VRH0</accession>
<organism evidence="2 3">
    <name type="scientific">Macrosiphum euphorbiae</name>
    <name type="common">potato aphid</name>
    <dbReference type="NCBI Taxonomy" id="13131"/>
    <lineage>
        <taxon>Eukaryota</taxon>
        <taxon>Metazoa</taxon>
        <taxon>Ecdysozoa</taxon>
        <taxon>Arthropoda</taxon>
        <taxon>Hexapoda</taxon>
        <taxon>Insecta</taxon>
        <taxon>Pterygota</taxon>
        <taxon>Neoptera</taxon>
        <taxon>Paraneoptera</taxon>
        <taxon>Hemiptera</taxon>
        <taxon>Sternorrhyncha</taxon>
        <taxon>Aphidomorpha</taxon>
        <taxon>Aphidoidea</taxon>
        <taxon>Aphididae</taxon>
        <taxon>Macrosiphini</taxon>
        <taxon>Macrosiphum</taxon>
    </lineage>
</organism>
<dbReference type="GO" id="GO:0071897">
    <property type="term" value="P:DNA biosynthetic process"/>
    <property type="evidence" value="ECO:0007669"/>
    <property type="project" value="UniProtKB-ARBA"/>
</dbReference>
<feature type="signal peptide" evidence="1">
    <location>
        <begin position="1"/>
        <end position="23"/>
    </location>
</feature>